<dbReference type="Proteomes" id="UP001159364">
    <property type="component" value="Linkage Group LG08"/>
</dbReference>
<dbReference type="Gene3D" id="3.30.40.10">
    <property type="entry name" value="Zinc/RING finger domain, C3HC4 (zinc finger)"/>
    <property type="match status" value="1"/>
</dbReference>
<dbReference type="AlphaFoldDB" id="A0AAV8U9Y2"/>
<accession>A0AAV8U9Y2</accession>
<dbReference type="EMBL" id="JAIWQS010000008">
    <property type="protein sequence ID" value="KAJ8899240.1"/>
    <property type="molecule type" value="Genomic_DNA"/>
</dbReference>
<reference evidence="4 5" key="1">
    <citation type="submission" date="2021-09" db="EMBL/GenBank/DDBJ databases">
        <title>Genomic insights and catalytic innovation underlie evolution of tropane alkaloids biosynthesis.</title>
        <authorList>
            <person name="Wang Y.-J."/>
            <person name="Tian T."/>
            <person name="Huang J.-P."/>
            <person name="Huang S.-X."/>
        </authorList>
    </citation>
    <scope>NUCLEOTIDE SEQUENCE [LARGE SCALE GENOMIC DNA]</scope>
    <source>
        <strain evidence="4">KIB-2018</strain>
        <tissue evidence="4">Leaf</tissue>
    </source>
</reference>
<feature type="region of interest" description="Disordered" evidence="2">
    <location>
        <begin position="126"/>
        <end position="211"/>
    </location>
</feature>
<evidence type="ECO:0000256" key="2">
    <source>
        <dbReference type="SAM" id="MobiDB-lite"/>
    </source>
</evidence>
<feature type="domain" description="RING-type" evidence="3">
    <location>
        <begin position="259"/>
        <end position="297"/>
    </location>
</feature>
<name>A0AAV8U9Y2_9ROSI</name>
<sequence>MEGSTGGSGGYTVRQRTSLLDHISMSAVDNRRVGLTMGAVLKLENRASAEMGPTVTQVNRTLLDIIRNEEPHGSLFGHKDKKSWKAFRDRLRFKRASAAAWNSLVPVPAPDILVNNNNASRSFLSRRNSAVSDQNHRGDGDDNSNVSSSSGPYMTDRSSGRFEENTGEPNIQSVVDDFGSQISENEEDRRRRLGEERALSGREEGGREEAEPVRMSLMDLLEETEIDRQMGFEASRYVVGTYEEEGKEVVRGVEVELTCCVCMVRHKGAAFIPCGHTFCRLCSREIWVQRGKCPLCNAFVLEILDIF</sequence>
<keyword evidence="1" id="KW-0479">Metal-binding</keyword>
<feature type="compositionally biased region" description="Basic and acidic residues" evidence="2">
    <location>
        <begin position="187"/>
        <end position="211"/>
    </location>
</feature>
<proteinExistence type="predicted"/>
<dbReference type="InterPro" id="IPR013083">
    <property type="entry name" value="Znf_RING/FYVE/PHD"/>
</dbReference>
<evidence type="ECO:0000313" key="4">
    <source>
        <dbReference type="EMBL" id="KAJ8899240.1"/>
    </source>
</evidence>
<dbReference type="Pfam" id="PF13920">
    <property type="entry name" value="zf-C3HC4_3"/>
    <property type="match status" value="1"/>
</dbReference>
<keyword evidence="1" id="KW-0862">Zinc</keyword>
<evidence type="ECO:0000313" key="5">
    <source>
        <dbReference type="Proteomes" id="UP001159364"/>
    </source>
</evidence>
<evidence type="ECO:0000256" key="1">
    <source>
        <dbReference type="PROSITE-ProRule" id="PRU00175"/>
    </source>
</evidence>
<dbReference type="PANTHER" id="PTHR46629">
    <property type="entry name" value="OS01G0917900 PROTEIN"/>
    <property type="match status" value="1"/>
</dbReference>
<dbReference type="InterPro" id="IPR001841">
    <property type="entry name" value="Znf_RING"/>
</dbReference>
<dbReference type="PROSITE" id="PS50089">
    <property type="entry name" value="ZF_RING_2"/>
    <property type="match status" value="1"/>
</dbReference>
<dbReference type="SUPFAM" id="SSF57850">
    <property type="entry name" value="RING/U-box"/>
    <property type="match status" value="1"/>
</dbReference>
<dbReference type="SMART" id="SM00184">
    <property type="entry name" value="RING"/>
    <property type="match status" value="1"/>
</dbReference>
<gene>
    <name evidence="4" type="ORF">K2173_012774</name>
</gene>
<protein>
    <recommendedName>
        <fullName evidence="3">RING-type domain-containing protein</fullName>
    </recommendedName>
</protein>
<keyword evidence="5" id="KW-1185">Reference proteome</keyword>
<evidence type="ECO:0000259" key="3">
    <source>
        <dbReference type="PROSITE" id="PS50089"/>
    </source>
</evidence>
<comment type="caution">
    <text evidence="4">The sequence shown here is derived from an EMBL/GenBank/DDBJ whole genome shotgun (WGS) entry which is preliminary data.</text>
</comment>
<dbReference type="GO" id="GO:0008270">
    <property type="term" value="F:zinc ion binding"/>
    <property type="evidence" value="ECO:0007669"/>
    <property type="project" value="UniProtKB-KW"/>
</dbReference>
<organism evidence="4 5">
    <name type="scientific">Erythroxylum novogranatense</name>
    <dbReference type="NCBI Taxonomy" id="1862640"/>
    <lineage>
        <taxon>Eukaryota</taxon>
        <taxon>Viridiplantae</taxon>
        <taxon>Streptophyta</taxon>
        <taxon>Embryophyta</taxon>
        <taxon>Tracheophyta</taxon>
        <taxon>Spermatophyta</taxon>
        <taxon>Magnoliopsida</taxon>
        <taxon>eudicotyledons</taxon>
        <taxon>Gunneridae</taxon>
        <taxon>Pentapetalae</taxon>
        <taxon>rosids</taxon>
        <taxon>fabids</taxon>
        <taxon>Malpighiales</taxon>
        <taxon>Erythroxylaceae</taxon>
        <taxon>Erythroxylum</taxon>
    </lineage>
</organism>
<keyword evidence="1" id="KW-0863">Zinc-finger</keyword>